<proteinExistence type="inferred from homology"/>
<keyword evidence="12 15" id="KW-0472">Membrane</keyword>
<evidence type="ECO:0000256" key="1">
    <source>
        <dbReference type="ARBA" id="ARBA00001971"/>
    </source>
</evidence>
<evidence type="ECO:0000256" key="12">
    <source>
        <dbReference type="ARBA" id="ARBA00023136"/>
    </source>
</evidence>
<evidence type="ECO:0000256" key="9">
    <source>
        <dbReference type="ARBA" id="ARBA00023002"/>
    </source>
</evidence>
<dbReference type="InterPro" id="IPR050476">
    <property type="entry name" value="Insect_CytP450_Detox"/>
</dbReference>
<evidence type="ECO:0000256" key="10">
    <source>
        <dbReference type="ARBA" id="ARBA00023004"/>
    </source>
</evidence>
<dbReference type="PANTHER" id="PTHR24292">
    <property type="entry name" value="CYTOCHROME P450"/>
    <property type="match status" value="1"/>
</dbReference>
<keyword evidence="8" id="KW-0492">Microsome</keyword>
<dbReference type="GO" id="GO:0005506">
    <property type="term" value="F:iron ion binding"/>
    <property type="evidence" value="ECO:0007669"/>
    <property type="project" value="InterPro"/>
</dbReference>
<keyword evidence="6 13" id="KW-0479">Metal-binding</keyword>
<comment type="subcellular location">
    <subcellularLocation>
        <location evidence="3">Endoplasmic reticulum membrane</location>
        <topology evidence="3">Peripheral membrane protein</topology>
    </subcellularLocation>
    <subcellularLocation>
        <location evidence="2">Microsome membrane</location>
        <topology evidence="2">Peripheral membrane protein</topology>
    </subcellularLocation>
</comment>
<keyword evidence="15" id="KW-0812">Transmembrane</keyword>
<dbReference type="GO" id="GO:0005789">
    <property type="term" value="C:endoplasmic reticulum membrane"/>
    <property type="evidence" value="ECO:0007669"/>
    <property type="project" value="UniProtKB-SubCell"/>
</dbReference>
<keyword evidence="9 14" id="KW-0560">Oxidoreductase</keyword>
<dbReference type="InterPro" id="IPR002401">
    <property type="entry name" value="Cyt_P450_E_grp-I"/>
</dbReference>
<dbReference type="FunFam" id="1.10.630.10:FF:000042">
    <property type="entry name" value="Cytochrome P450"/>
    <property type="match status" value="1"/>
</dbReference>
<keyword evidence="11 14" id="KW-0503">Monooxygenase</keyword>
<dbReference type="PANTHER" id="PTHR24292:SF54">
    <property type="entry name" value="CYP9F3-RELATED"/>
    <property type="match status" value="1"/>
</dbReference>
<dbReference type="GO" id="GO:0020037">
    <property type="term" value="F:heme binding"/>
    <property type="evidence" value="ECO:0007669"/>
    <property type="project" value="InterPro"/>
</dbReference>
<dbReference type="PROSITE" id="PS00086">
    <property type="entry name" value="CYTOCHROME_P450"/>
    <property type="match status" value="1"/>
</dbReference>
<evidence type="ECO:0000256" key="13">
    <source>
        <dbReference type="PIRSR" id="PIRSR602401-1"/>
    </source>
</evidence>
<evidence type="ECO:0000256" key="6">
    <source>
        <dbReference type="ARBA" id="ARBA00022723"/>
    </source>
</evidence>
<dbReference type="EMBL" id="GIIL01003727">
    <property type="protein sequence ID" value="NOV47453.1"/>
    <property type="molecule type" value="Transcribed_RNA"/>
</dbReference>
<keyword evidence="10 13" id="KW-0408">Iron</keyword>
<feature type="transmembrane region" description="Helical" evidence="15">
    <location>
        <begin position="6"/>
        <end position="25"/>
    </location>
</feature>
<comment type="cofactor">
    <cofactor evidence="1 13">
        <name>heme</name>
        <dbReference type="ChEBI" id="CHEBI:30413"/>
    </cofactor>
</comment>
<dbReference type="InterPro" id="IPR001128">
    <property type="entry name" value="Cyt_P450"/>
</dbReference>
<evidence type="ECO:0000256" key="4">
    <source>
        <dbReference type="ARBA" id="ARBA00010617"/>
    </source>
</evidence>
<dbReference type="SUPFAM" id="SSF48264">
    <property type="entry name" value="Cytochrome P450"/>
    <property type="match status" value="1"/>
</dbReference>
<dbReference type="Pfam" id="PF00067">
    <property type="entry name" value="p450"/>
    <property type="match status" value="1"/>
</dbReference>
<organism evidence="16">
    <name type="scientific">Xenopsylla cheopis</name>
    <name type="common">Oriental rat flea</name>
    <name type="synonym">Pulex cheopis</name>
    <dbReference type="NCBI Taxonomy" id="163159"/>
    <lineage>
        <taxon>Eukaryota</taxon>
        <taxon>Metazoa</taxon>
        <taxon>Ecdysozoa</taxon>
        <taxon>Arthropoda</taxon>
        <taxon>Hexapoda</taxon>
        <taxon>Insecta</taxon>
        <taxon>Pterygota</taxon>
        <taxon>Neoptera</taxon>
        <taxon>Endopterygota</taxon>
        <taxon>Siphonaptera</taxon>
        <taxon>Pulicidae</taxon>
        <taxon>Xenopsyllinae</taxon>
        <taxon>Xenopsylla</taxon>
    </lineage>
</organism>
<evidence type="ECO:0000256" key="8">
    <source>
        <dbReference type="ARBA" id="ARBA00022848"/>
    </source>
</evidence>
<accession>A0A6M2DMD3</accession>
<evidence type="ECO:0000313" key="16">
    <source>
        <dbReference type="EMBL" id="NOV47453.1"/>
    </source>
</evidence>
<protein>
    <submittedName>
        <fullName evidence="16">Putative cytochrome</fullName>
    </submittedName>
</protein>
<feature type="binding site" description="axial binding residue" evidence="13">
    <location>
        <position position="463"/>
    </location>
    <ligand>
        <name>heme</name>
        <dbReference type="ChEBI" id="CHEBI:30413"/>
    </ligand>
    <ligandPart>
        <name>Fe</name>
        <dbReference type="ChEBI" id="CHEBI:18248"/>
    </ligandPart>
</feature>
<dbReference type="GO" id="GO:0004497">
    <property type="term" value="F:monooxygenase activity"/>
    <property type="evidence" value="ECO:0007669"/>
    <property type="project" value="UniProtKB-KW"/>
</dbReference>
<dbReference type="PRINTS" id="PR00463">
    <property type="entry name" value="EP450I"/>
</dbReference>
<evidence type="ECO:0000256" key="11">
    <source>
        <dbReference type="ARBA" id="ARBA00023033"/>
    </source>
</evidence>
<evidence type="ECO:0000256" key="3">
    <source>
        <dbReference type="ARBA" id="ARBA00004406"/>
    </source>
</evidence>
<evidence type="ECO:0000256" key="15">
    <source>
        <dbReference type="SAM" id="Phobius"/>
    </source>
</evidence>
<dbReference type="AlphaFoldDB" id="A0A6M2DMD3"/>
<keyword evidence="5 13" id="KW-0349">Heme</keyword>
<evidence type="ECO:0000256" key="14">
    <source>
        <dbReference type="RuleBase" id="RU000461"/>
    </source>
</evidence>
<keyword evidence="7" id="KW-0256">Endoplasmic reticulum</keyword>
<comment type="similarity">
    <text evidence="4 14">Belongs to the cytochrome P450 family.</text>
</comment>
<evidence type="ECO:0000256" key="7">
    <source>
        <dbReference type="ARBA" id="ARBA00022824"/>
    </source>
</evidence>
<dbReference type="Gene3D" id="1.10.630.10">
    <property type="entry name" value="Cytochrome P450"/>
    <property type="match status" value="1"/>
</dbReference>
<dbReference type="GO" id="GO:0016705">
    <property type="term" value="F:oxidoreductase activity, acting on paired donors, with incorporation or reduction of molecular oxygen"/>
    <property type="evidence" value="ECO:0007669"/>
    <property type="project" value="InterPro"/>
</dbReference>
<sequence length="519" mass="60099">MDLSINQSDIIILVILVLSLIYWQISKPHKRFSKTIVPYLKPVPILGTTWRNFLQLENQIFSYGRAYTNFPDSRFAGFFEVLKPILLIRDPELVKQMGTKDFDHFMDHNFFIDETTDPLLGNMMIVMRGQKWKDMRATLSPAFTGSKMRNMFNLVYNSSQQMSSFLKEEITKNGPLTTEVKSLFTKYSNDVIATCAFGLEVDSLKDPDNKFYKFGQIVTGFGGIEALLKFLGFNLCPSLMKALDINFLDKKTMKFFRGLVHETMSLRIKDNIIRPDMIHLLMQARKGTLRDEDSLISNPKRDWTEDELTAQALIFLIAGFDTSSTLLMFLAYELALNPGVQECLQEEVDAIMDNNKDDAKLTYEQLAKATYMDMVISETLRKWPPVVFLDRICLKDYDVEDNIGRKYTIKKGEGILFPVYHIQRDEKYFKDPEKFDPERFNEENKKDIKPYTYMPFGVGPRNCIGSRFALMETKALLFTILKSFSFKKCAKTEQPLQLSKRDFDLVPANGIWVQIEARH</sequence>
<name>A0A6M2DMD3_XENCH</name>
<reference evidence="16" key="1">
    <citation type="submission" date="2020-03" db="EMBL/GenBank/DDBJ databases">
        <title>Transcriptomic Profiling of the Digestive Tract of the Rat Flea, Xenopsylla cheopis, Following Blood Feeding and Infection with Yersinia pestis.</title>
        <authorList>
            <person name="Bland D.M."/>
            <person name="Martens C.A."/>
            <person name="Virtaneva K."/>
            <person name="Kanakabandi K."/>
            <person name="Long D."/>
            <person name="Rosenke R."/>
            <person name="Saturday G.A."/>
            <person name="Hoyt F.H."/>
            <person name="Bruno D.P."/>
            <person name="Ribeiro J.M.C."/>
            <person name="Hinnebusch J."/>
        </authorList>
    </citation>
    <scope>NUCLEOTIDE SEQUENCE</scope>
</reference>
<dbReference type="InterPro" id="IPR017972">
    <property type="entry name" value="Cyt_P450_CS"/>
</dbReference>
<evidence type="ECO:0000256" key="5">
    <source>
        <dbReference type="ARBA" id="ARBA00022617"/>
    </source>
</evidence>
<keyword evidence="15" id="KW-1133">Transmembrane helix</keyword>
<dbReference type="InterPro" id="IPR036396">
    <property type="entry name" value="Cyt_P450_sf"/>
</dbReference>
<dbReference type="CDD" id="cd11056">
    <property type="entry name" value="CYP6-like"/>
    <property type="match status" value="1"/>
</dbReference>
<evidence type="ECO:0000256" key="2">
    <source>
        <dbReference type="ARBA" id="ARBA00004174"/>
    </source>
</evidence>
<dbReference type="PRINTS" id="PR00385">
    <property type="entry name" value="P450"/>
</dbReference>